<dbReference type="SUPFAM" id="SSF47027">
    <property type="entry name" value="Acyl-CoA binding protein"/>
    <property type="match status" value="1"/>
</dbReference>
<dbReference type="PANTHER" id="PTHR23310:SF133">
    <property type="entry name" value="COA BINDING PROTEIN, PUTATIVE (AFU_ORTHOLOGUE AFUA_1G12300)-RELATED"/>
    <property type="match status" value="1"/>
</dbReference>
<accession>A0A166AXZ6</accession>
<feature type="compositionally biased region" description="Low complexity" evidence="2">
    <location>
        <begin position="325"/>
        <end position="338"/>
    </location>
</feature>
<sequence length="448" mass="49843">MDSQQLIDAQFDRAVEIVQSLPKIGPIQTTYEEKLTMYSLYKQATVGNVRTARPGIWDMLGRAKWDAWAQHKDLDSYEAKWLYTDAMMKVLRKYSDKALARELIQELESYGGDPSNLVMSREMTQSRGSQSSGSTRSEDDAKSPYPPRAVPSNIFSNSNLPQDPEDADTTSEDDTDDEAHPLPPPSQYNRPQSSQSSHNYRTPLGGSMMSPPPTVIYQQQHQQPSGYETASAFAEPGTAVAHPSLYPGHRSGSSQDYTVTPTTYTNPAFRAAPHPLSTRSFPLPARPASRLSLENAVENVQAHLAALTERIESLEAGRPRHQRHSSNMSLSGSGSPGSRYPDVRGDYEWDLNDLGMWSLVLSPVTRVGAALRSVTKFFATSEHSPMLIVVRRLCLDASFIFFLLYLLRSVWRKTGVRRREVKLALKLLGQALIGRQQDRALTDRGVGA</sequence>
<protein>
    <submittedName>
        <fullName evidence="5">ACBP-domain-containing protein</fullName>
    </submittedName>
</protein>
<reference evidence="5 6" key="1">
    <citation type="journal article" date="2016" name="Mol. Biol. Evol.">
        <title>Comparative Genomics of Early-Diverging Mushroom-Forming Fungi Provides Insights into the Origins of Lignocellulose Decay Capabilities.</title>
        <authorList>
            <person name="Nagy L.G."/>
            <person name="Riley R."/>
            <person name="Tritt A."/>
            <person name="Adam C."/>
            <person name="Daum C."/>
            <person name="Floudas D."/>
            <person name="Sun H."/>
            <person name="Yadav J.S."/>
            <person name="Pangilinan J."/>
            <person name="Larsson K.H."/>
            <person name="Matsuura K."/>
            <person name="Barry K."/>
            <person name="Labutti K."/>
            <person name="Kuo R."/>
            <person name="Ohm R.A."/>
            <person name="Bhattacharya S.S."/>
            <person name="Shirouzu T."/>
            <person name="Yoshinaga Y."/>
            <person name="Martin F.M."/>
            <person name="Grigoriev I.V."/>
            <person name="Hibbett D.S."/>
        </authorList>
    </citation>
    <scope>NUCLEOTIDE SEQUENCE [LARGE SCALE GENOMIC DNA]</scope>
    <source>
        <strain evidence="5 6">CBS 109695</strain>
    </source>
</reference>
<keyword evidence="3" id="KW-1133">Transmembrane helix</keyword>
<dbReference type="FunFam" id="1.20.80.10:FF:000010">
    <property type="entry name" value="Acyl-CoA-binding domain-containing protein 5"/>
    <property type="match status" value="1"/>
</dbReference>
<evidence type="ECO:0000313" key="6">
    <source>
        <dbReference type="Proteomes" id="UP000076532"/>
    </source>
</evidence>
<feature type="compositionally biased region" description="Polar residues" evidence="2">
    <location>
        <begin position="187"/>
        <end position="200"/>
    </location>
</feature>
<feature type="compositionally biased region" description="Low complexity" evidence="2">
    <location>
        <begin position="125"/>
        <end position="135"/>
    </location>
</feature>
<dbReference type="GO" id="GO:0000062">
    <property type="term" value="F:fatty-acyl-CoA binding"/>
    <property type="evidence" value="ECO:0007669"/>
    <property type="project" value="InterPro"/>
</dbReference>
<dbReference type="PRINTS" id="PR00689">
    <property type="entry name" value="ACOABINDINGP"/>
</dbReference>
<dbReference type="InterPro" id="IPR000582">
    <property type="entry name" value="Acyl-CoA-binding_protein"/>
</dbReference>
<evidence type="ECO:0000259" key="4">
    <source>
        <dbReference type="PROSITE" id="PS51228"/>
    </source>
</evidence>
<dbReference type="PANTHER" id="PTHR23310">
    <property type="entry name" value="ACYL-COA-BINDING PROTEIN, ACBP"/>
    <property type="match status" value="1"/>
</dbReference>
<dbReference type="STRING" id="436010.A0A166AXZ6"/>
<evidence type="ECO:0000256" key="3">
    <source>
        <dbReference type="SAM" id="Phobius"/>
    </source>
</evidence>
<feature type="region of interest" description="Disordered" evidence="2">
    <location>
        <begin position="110"/>
        <end position="229"/>
    </location>
</feature>
<dbReference type="PROSITE" id="PS51228">
    <property type="entry name" value="ACB_2"/>
    <property type="match status" value="1"/>
</dbReference>
<name>A0A166AXZ6_9AGAM</name>
<feature type="region of interest" description="Disordered" evidence="2">
    <location>
        <begin position="316"/>
        <end position="339"/>
    </location>
</feature>
<dbReference type="OrthoDB" id="346910at2759"/>
<gene>
    <name evidence="5" type="ORF">FIBSPDRAFT_836540</name>
</gene>
<dbReference type="AlphaFoldDB" id="A0A166AXZ6"/>
<feature type="domain" description="ACB" evidence="4">
    <location>
        <begin position="7"/>
        <end position="96"/>
    </location>
</feature>
<dbReference type="InterPro" id="IPR035984">
    <property type="entry name" value="Acyl-CoA-binding_sf"/>
</dbReference>
<feature type="compositionally biased region" description="Polar residues" evidence="2">
    <location>
        <begin position="216"/>
        <end position="228"/>
    </location>
</feature>
<keyword evidence="3" id="KW-0472">Membrane</keyword>
<organism evidence="5 6">
    <name type="scientific">Athelia psychrophila</name>
    <dbReference type="NCBI Taxonomy" id="1759441"/>
    <lineage>
        <taxon>Eukaryota</taxon>
        <taxon>Fungi</taxon>
        <taxon>Dikarya</taxon>
        <taxon>Basidiomycota</taxon>
        <taxon>Agaricomycotina</taxon>
        <taxon>Agaricomycetes</taxon>
        <taxon>Agaricomycetidae</taxon>
        <taxon>Atheliales</taxon>
        <taxon>Atheliaceae</taxon>
        <taxon>Athelia</taxon>
    </lineage>
</organism>
<feature type="compositionally biased region" description="Acidic residues" evidence="2">
    <location>
        <begin position="163"/>
        <end position="177"/>
    </location>
</feature>
<keyword evidence="3" id="KW-0812">Transmembrane</keyword>
<dbReference type="PROSITE" id="PS00880">
    <property type="entry name" value="ACB_1"/>
    <property type="match status" value="1"/>
</dbReference>
<evidence type="ECO:0000313" key="5">
    <source>
        <dbReference type="EMBL" id="KZP12075.1"/>
    </source>
</evidence>
<dbReference type="Pfam" id="PF00887">
    <property type="entry name" value="ACBP"/>
    <property type="match status" value="1"/>
</dbReference>
<dbReference type="EMBL" id="KV417652">
    <property type="protein sequence ID" value="KZP12075.1"/>
    <property type="molecule type" value="Genomic_DNA"/>
</dbReference>
<dbReference type="Proteomes" id="UP000076532">
    <property type="component" value="Unassembled WGS sequence"/>
</dbReference>
<dbReference type="Gene3D" id="1.20.80.10">
    <property type="match status" value="1"/>
</dbReference>
<feature type="transmembrane region" description="Helical" evidence="3">
    <location>
        <begin position="386"/>
        <end position="407"/>
    </location>
</feature>
<dbReference type="InterPro" id="IPR014352">
    <property type="entry name" value="FERM/acyl-CoA-bd_prot_sf"/>
</dbReference>
<evidence type="ECO:0000256" key="1">
    <source>
        <dbReference type="ARBA" id="ARBA00023121"/>
    </source>
</evidence>
<keyword evidence="1" id="KW-0446">Lipid-binding</keyword>
<dbReference type="GO" id="GO:0006631">
    <property type="term" value="P:fatty acid metabolic process"/>
    <property type="evidence" value="ECO:0007669"/>
    <property type="project" value="TreeGrafter"/>
</dbReference>
<evidence type="ECO:0000256" key="2">
    <source>
        <dbReference type="SAM" id="MobiDB-lite"/>
    </source>
</evidence>
<dbReference type="InterPro" id="IPR022408">
    <property type="entry name" value="Acyl-CoA-binding_prot_CS"/>
</dbReference>
<proteinExistence type="predicted"/>
<keyword evidence="6" id="KW-1185">Reference proteome</keyword>